<protein>
    <submittedName>
        <fullName evidence="8">Probable WRKY transcription factor 33</fullName>
    </submittedName>
</protein>
<dbReference type="Gramene" id="OE9A090481T1">
    <property type="protein sequence ID" value="OE9A090481C1"/>
    <property type="gene ID" value="OE9A090481"/>
</dbReference>
<evidence type="ECO:0000313" key="9">
    <source>
        <dbReference type="Proteomes" id="UP000594638"/>
    </source>
</evidence>
<feature type="compositionally biased region" description="Basic and acidic residues" evidence="6">
    <location>
        <begin position="1"/>
        <end position="20"/>
    </location>
</feature>
<evidence type="ECO:0000256" key="5">
    <source>
        <dbReference type="ARBA" id="ARBA00023242"/>
    </source>
</evidence>
<dbReference type="Proteomes" id="UP000594638">
    <property type="component" value="Unassembled WGS sequence"/>
</dbReference>
<dbReference type="PROSITE" id="PS50811">
    <property type="entry name" value="WRKY"/>
    <property type="match status" value="1"/>
</dbReference>
<evidence type="ECO:0000256" key="4">
    <source>
        <dbReference type="ARBA" id="ARBA00023163"/>
    </source>
</evidence>
<keyword evidence="5" id="KW-0539">Nucleus</keyword>
<evidence type="ECO:0000259" key="7">
    <source>
        <dbReference type="PROSITE" id="PS50811"/>
    </source>
</evidence>
<comment type="caution">
    <text evidence="8">The sequence shown here is derived from an EMBL/GenBank/DDBJ whole genome shotgun (WGS) entry which is preliminary data.</text>
</comment>
<keyword evidence="2" id="KW-0805">Transcription regulation</keyword>
<dbReference type="InterPro" id="IPR036576">
    <property type="entry name" value="WRKY_dom_sf"/>
</dbReference>
<feature type="region of interest" description="Disordered" evidence="6">
    <location>
        <begin position="1"/>
        <end position="30"/>
    </location>
</feature>
<keyword evidence="9" id="KW-1185">Reference proteome</keyword>
<sequence>MSNSRDDENQPEAKRWKGENENESISASGSRTVREPRILISLMMITNGGNTDKKLLRAIRILERASHDLRAVITTYEGKHNHDVPAASDSGSYTMNRLHINTNNELMAIRLSTGMMTNFPNSIQRNRDTVDFAYLGFGDSIGPYIDQMQQTDNALSMAEEPKDDSFF</sequence>
<accession>A0A8S0RKW2</accession>
<proteinExistence type="predicted"/>
<comment type="subcellular location">
    <subcellularLocation>
        <location evidence="1">Nucleus</location>
    </subcellularLocation>
</comment>
<dbReference type="EMBL" id="CACTIH010003629">
    <property type="protein sequence ID" value="CAA2979460.1"/>
    <property type="molecule type" value="Genomic_DNA"/>
</dbReference>
<dbReference type="OrthoDB" id="2021103at2759"/>
<evidence type="ECO:0000256" key="6">
    <source>
        <dbReference type="SAM" id="MobiDB-lite"/>
    </source>
</evidence>
<keyword evidence="3" id="KW-0238">DNA-binding</keyword>
<feature type="domain" description="WRKY" evidence="7">
    <location>
        <begin position="60"/>
        <end position="85"/>
    </location>
</feature>
<evidence type="ECO:0000256" key="2">
    <source>
        <dbReference type="ARBA" id="ARBA00023015"/>
    </source>
</evidence>
<evidence type="ECO:0000256" key="1">
    <source>
        <dbReference type="ARBA" id="ARBA00004123"/>
    </source>
</evidence>
<dbReference type="InterPro" id="IPR003657">
    <property type="entry name" value="WRKY_dom"/>
</dbReference>
<gene>
    <name evidence="8" type="ORF">OLEA9_A090481</name>
</gene>
<dbReference type="GO" id="GO:0043565">
    <property type="term" value="F:sequence-specific DNA binding"/>
    <property type="evidence" value="ECO:0007669"/>
    <property type="project" value="InterPro"/>
</dbReference>
<dbReference type="Gene3D" id="2.20.25.80">
    <property type="entry name" value="WRKY domain"/>
    <property type="match status" value="1"/>
</dbReference>
<dbReference type="GO" id="GO:0003700">
    <property type="term" value="F:DNA-binding transcription factor activity"/>
    <property type="evidence" value="ECO:0007669"/>
    <property type="project" value="InterPro"/>
</dbReference>
<evidence type="ECO:0000313" key="8">
    <source>
        <dbReference type="EMBL" id="CAA2979460.1"/>
    </source>
</evidence>
<evidence type="ECO:0000256" key="3">
    <source>
        <dbReference type="ARBA" id="ARBA00023125"/>
    </source>
</evidence>
<keyword evidence="4" id="KW-0804">Transcription</keyword>
<reference evidence="8 9" key="1">
    <citation type="submission" date="2019-12" db="EMBL/GenBank/DDBJ databases">
        <authorList>
            <person name="Alioto T."/>
            <person name="Alioto T."/>
            <person name="Gomez Garrido J."/>
        </authorList>
    </citation>
    <scope>NUCLEOTIDE SEQUENCE [LARGE SCALE GENOMIC DNA]</scope>
</reference>
<organism evidence="8 9">
    <name type="scientific">Olea europaea subsp. europaea</name>
    <dbReference type="NCBI Taxonomy" id="158383"/>
    <lineage>
        <taxon>Eukaryota</taxon>
        <taxon>Viridiplantae</taxon>
        <taxon>Streptophyta</taxon>
        <taxon>Embryophyta</taxon>
        <taxon>Tracheophyta</taxon>
        <taxon>Spermatophyta</taxon>
        <taxon>Magnoliopsida</taxon>
        <taxon>eudicotyledons</taxon>
        <taxon>Gunneridae</taxon>
        <taxon>Pentapetalae</taxon>
        <taxon>asterids</taxon>
        <taxon>lamiids</taxon>
        <taxon>Lamiales</taxon>
        <taxon>Oleaceae</taxon>
        <taxon>Oleeae</taxon>
        <taxon>Olea</taxon>
    </lineage>
</organism>
<dbReference type="AlphaFoldDB" id="A0A8S0RKW2"/>
<dbReference type="GO" id="GO:0005634">
    <property type="term" value="C:nucleus"/>
    <property type="evidence" value="ECO:0007669"/>
    <property type="project" value="UniProtKB-SubCell"/>
</dbReference>
<name>A0A8S0RKW2_OLEEU</name>